<evidence type="ECO:0000313" key="2">
    <source>
        <dbReference type="EMBL" id="GES26747.1"/>
    </source>
</evidence>
<keyword evidence="3" id="KW-1185">Reference proteome</keyword>
<evidence type="ECO:0000313" key="3">
    <source>
        <dbReference type="Proteomes" id="UP000377595"/>
    </source>
</evidence>
<sequence length="68" mass="7362">MSDGIGEILFGLGIEVIGSLLLLAGMLFCACLIAAMIVTGGYHLLRRLVRLRWEPQVRDNHASKSPAP</sequence>
<proteinExistence type="predicted"/>
<comment type="caution">
    <text evidence="2">The sequence shown here is derived from an EMBL/GenBank/DDBJ whole genome shotgun (WGS) entry which is preliminary data.</text>
</comment>
<protein>
    <submittedName>
        <fullName evidence="2">Uncharacterized protein</fullName>
    </submittedName>
</protein>
<accession>A0A5M3Y080</accession>
<keyword evidence="1" id="KW-1133">Transmembrane helix</keyword>
<feature type="transmembrane region" description="Helical" evidence="1">
    <location>
        <begin position="20"/>
        <end position="45"/>
    </location>
</feature>
<name>A0A5M3Y080_9ACTN</name>
<gene>
    <name evidence="2" type="ORF">Aple_096460</name>
</gene>
<dbReference type="RefSeq" id="WP_155351435.1">
    <property type="nucleotide sequence ID" value="NZ_BAAAHM010000002.1"/>
</dbReference>
<dbReference type="EMBL" id="BLAF01000096">
    <property type="protein sequence ID" value="GES26747.1"/>
    <property type="molecule type" value="Genomic_DNA"/>
</dbReference>
<organism evidence="2 3">
    <name type="scientific">Acrocarpospora pleiomorpha</name>
    <dbReference type="NCBI Taxonomy" id="90975"/>
    <lineage>
        <taxon>Bacteria</taxon>
        <taxon>Bacillati</taxon>
        <taxon>Actinomycetota</taxon>
        <taxon>Actinomycetes</taxon>
        <taxon>Streptosporangiales</taxon>
        <taxon>Streptosporangiaceae</taxon>
        <taxon>Acrocarpospora</taxon>
    </lineage>
</organism>
<reference evidence="2 3" key="1">
    <citation type="submission" date="2019-10" db="EMBL/GenBank/DDBJ databases">
        <title>Whole genome shotgun sequence of Acrocarpospora pleiomorpha NBRC 16267.</title>
        <authorList>
            <person name="Ichikawa N."/>
            <person name="Kimura A."/>
            <person name="Kitahashi Y."/>
            <person name="Komaki H."/>
            <person name="Oguchi A."/>
        </authorList>
    </citation>
    <scope>NUCLEOTIDE SEQUENCE [LARGE SCALE GENOMIC DNA]</scope>
    <source>
        <strain evidence="2 3">NBRC 16267</strain>
    </source>
</reference>
<dbReference type="Proteomes" id="UP000377595">
    <property type="component" value="Unassembled WGS sequence"/>
</dbReference>
<evidence type="ECO:0000256" key="1">
    <source>
        <dbReference type="SAM" id="Phobius"/>
    </source>
</evidence>
<dbReference type="AlphaFoldDB" id="A0A5M3Y080"/>
<keyword evidence="1" id="KW-0812">Transmembrane</keyword>
<keyword evidence="1" id="KW-0472">Membrane</keyword>